<dbReference type="Proteomes" id="UP001159427">
    <property type="component" value="Unassembled WGS sequence"/>
</dbReference>
<evidence type="ECO:0000313" key="1">
    <source>
        <dbReference type="EMBL" id="CAH3016040.1"/>
    </source>
</evidence>
<name>A0ABN8LK57_9CNID</name>
<gene>
    <name evidence="1" type="ORF">PEVE_00024605</name>
</gene>
<protein>
    <submittedName>
        <fullName evidence="1">Uncharacterized protein</fullName>
    </submittedName>
</protein>
<evidence type="ECO:0000313" key="2">
    <source>
        <dbReference type="Proteomes" id="UP001159427"/>
    </source>
</evidence>
<proteinExistence type="predicted"/>
<organism evidence="1 2">
    <name type="scientific">Porites evermanni</name>
    <dbReference type="NCBI Taxonomy" id="104178"/>
    <lineage>
        <taxon>Eukaryota</taxon>
        <taxon>Metazoa</taxon>
        <taxon>Cnidaria</taxon>
        <taxon>Anthozoa</taxon>
        <taxon>Hexacorallia</taxon>
        <taxon>Scleractinia</taxon>
        <taxon>Fungiina</taxon>
        <taxon>Poritidae</taxon>
        <taxon>Porites</taxon>
    </lineage>
</organism>
<keyword evidence="2" id="KW-1185">Reference proteome</keyword>
<dbReference type="EMBL" id="CALNXI010000033">
    <property type="protein sequence ID" value="CAH3016040.1"/>
    <property type="molecule type" value="Genomic_DNA"/>
</dbReference>
<comment type="caution">
    <text evidence="1">The sequence shown here is derived from an EMBL/GenBank/DDBJ whole genome shotgun (WGS) entry which is preliminary data.</text>
</comment>
<accession>A0ABN8LK57</accession>
<reference evidence="1 2" key="1">
    <citation type="submission" date="2022-05" db="EMBL/GenBank/DDBJ databases">
        <authorList>
            <consortium name="Genoscope - CEA"/>
            <person name="William W."/>
        </authorList>
    </citation>
    <scope>NUCLEOTIDE SEQUENCE [LARGE SCALE GENOMIC DNA]</scope>
</reference>
<sequence length="299" mass="32620">MILQILPAAISEQKSSSAGIITDAGGSQILYSNFVAYCGSMLNVSCLLSKYTKDGEECQFQCLDTPECLSVNIESAFKGDGELQLCQLLASTKERKSELLVASVRFNHYTVKVSPRLAQPCQYGRTCHPDDKKDSGSTCEYSPGCRGGNCEEGSGWSKVNKDGPVCFGAKNNSYGKFDLHTSGGIAALKLTHISGAVSNGRNNGGANWGSPSRKIRTIVTNERNKVLLPENYHLFYPNAYTLEGYRSTSPEIVFRLASVSPAHDPVTKVLKIWFVEDLFDYSQKDNSGETCADVFVLHP</sequence>